<dbReference type="eggNOG" id="ENOG502S0Q0">
    <property type="taxonomic scope" value="Eukaryota"/>
</dbReference>
<dbReference type="HOGENOM" id="CLU_073516_0_0_1"/>
<proteinExistence type="predicted"/>
<dbReference type="AlphaFoldDB" id="B5Y599"/>
<dbReference type="Gene3D" id="1.25.40.20">
    <property type="entry name" value="Ankyrin repeat-containing domain"/>
    <property type="match status" value="1"/>
</dbReference>
<name>B5Y599_PHATC</name>
<accession>B5Y599</accession>
<reference evidence="1 2" key="1">
    <citation type="journal article" date="2008" name="Nature">
        <title>The Phaeodactylum genome reveals the evolutionary history of diatom genomes.</title>
        <authorList>
            <person name="Bowler C."/>
            <person name="Allen A.E."/>
            <person name="Badger J.H."/>
            <person name="Grimwood J."/>
            <person name="Jabbari K."/>
            <person name="Kuo A."/>
            <person name="Maheswari U."/>
            <person name="Martens C."/>
            <person name="Maumus F."/>
            <person name="Otillar R.P."/>
            <person name="Rayko E."/>
            <person name="Salamov A."/>
            <person name="Vandepoele K."/>
            <person name="Beszteri B."/>
            <person name="Gruber A."/>
            <person name="Heijde M."/>
            <person name="Katinka M."/>
            <person name="Mock T."/>
            <person name="Valentin K."/>
            <person name="Verret F."/>
            <person name="Berges J.A."/>
            <person name="Brownlee C."/>
            <person name="Cadoret J.P."/>
            <person name="Chiovitti A."/>
            <person name="Choi C.J."/>
            <person name="Coesel S."/>
            <person name="De Martino A."/>
            <person name="Detter J.C."/>
            <person name="Durkin C."/>
            <person name="Falciatore A."/>
            <person name="Fournet J."/>
            <person name="Haruta M."/>
            <person name="Huysman M.J."/>
            <person name="Jenkins B.D."/>
            <person name="Jiroutova K."/>
            <person name="Jorgensen R.E."/>
            <person name="Joubert Y."/>
            <person name="Kaplan A."/>
            <person name="Kroger N."/>
            <person name="Kroth P.G."/>
            <person name="La Roche J."/>
            <person name="Lindquist E."/>
            <person name="Lommer M."/>
            <person name="Martin-Jezequel V."/>
            <person name="Lopez P.J."/>
            <person name="Lucas S."/>
            <person name="Mangogna M."/>
            <person name="McGinnis K."/>
            <person name="Medlin L.K."/>
            <person name="Montsant A."/>
            <person name="Oudot-Le Secq M.P."/>
            <person name="Napoli C."/>
            <person name="Obornik M."/>
            <person name="Parker M.S."/>
            <person name="Petit J.L."/>
            <person name="Porcel B.M."/>
            <person name="Poulsen N."/>
            <person name="Robison M."/>
            <person name="Rychlewski L."/>
            <person name="Rynearson T.A."/>
            <person name="Schmutz J."/>
            <person name="Shapiro H."/>
            <person name="Siaut M."/>
            <person name="Stanley M."/>
            <person name="Sussman M.R."/>
            <person name="Taylor A.R."/>
            <person name="Vardi A."/>
            <person name="von Dassow P."/>
            <person name="Vyverman W."/>
            <person name="Willis A."/>
            <person name="Wyrwicz L.S."/>
            <person name="Rokhsar D.S."/>
            <person name="Weissenbach J."/>
            <person name="Armbrust E.V."/>
            <person name="Green B.R."/>
            <person name="Van de Peer Y."/>
            <person name="Grigoriev I.V."/>
        </authorList>
    </citation>
    <scope>NUCLEOTIDE SEQUENCE [LARGE SCALE GENOMIC DNA]</scope>
    <source>
        <strain evidence="1 2">CCAP 1055/1</strain>
    </source>
</reference>
<dbReference type="KEGG" id="pti:PHATR_44076"/>
<organism evidence="1 2">
    <name type="scientific">Phaeodactylum tricornutum (strain CCAP 1055/1)</name>
    <dbReference type="NCBI Taxonomy" id="556484"/>
    <lineage>
        <taxon>Eukaryota</taxon>
        <taxon>Sar</taxon>
        <taxon>Stramenopiles</taxon>
        <taxon>Ochrophyta</taxon>
        <taxon>Bacillariophyta</taxon>
        <taxon>Bacillariophyceae</taxon>
        <taxon>Bacillariophycidae</taxon>
        <taxon>Naviculales</taxon>
        <taxon>Phaeodactylaceae</taxon>
        <taxon>Phaeodactylum</taxon>
    </lineage>
</organism>
<dbReference type="RefSeq" id="XP_002186149.1">
    <property type="nucleotide sequence ID" value="XM_002186113.1"/>
</dbReference>
<gene>
    <name evidence="1" type="ORF">PHATR_44076</name>
</gene>
<sequence>MIVITDSYSKAIHALKSVTLTMKIKSSMLRSITLFSVHCSILVRSCRAMSSGANEYFRKDGVRIAHDPHAPGIAELYGLPGNTDPEGFDPYADTVGPGIYGGAVKRGMNGEVEMGRQYQNHIHKPGPVYSGTGYSLMSRAIHAGPEKVRQILQDHPDLKDEVTTGGARPLHICGMSQTGQLSTKVLVDAGANLLLQDTYGYTALHRMASNNLAIGGEVLVKAGMDPNMHVEGADATPVEIAQRSRAVQFLMSMQKLGHFE</sequence>
<reference evidence="2" key="2">
    <citation type="submission" date="2008-08" db="EMBL/GenBank/DDBJ databases">
        <authorList>
            <consortium name="Diatom Consortium"/>
            <person name="Grigoriev I."/>
            <person name="Grimwood J."/>
            <person name="Kuo A."/>
            <person name="Otillar R.P."/>
            <person name="Salamov A."/>
            <person name="Detter J.C."/>
            <person name="Lindquist E."/>
            <person name="Shapiro H."/>
            <person name="Lucas S."/>
            <person name="Glavina del Rio T."/>
            <person name="Pitluck S."/>
            <person name="Rokhsar D."/>
            <person name="Bowler C."/>
        </authorList>
    </citation>
    <scope>GENOME REANNOTATION</scope>
    <source>
        <strain evidence="2">CCAP 1055/1</strain>
    </source>
</reference>
<dbReference type="Pfam" id="PF13857">
    <property type="entry name" value="Ank_5"/>
    <property type="match status" value="1"/>
</dbReference>
<dbReference type="SUPFAM" id="SSF48403">
    <property type="entry name" value="Ankyrin repeat"/>
    <property type="match status" value="1"/>
</dbReference>
<dbReference type="Proteomes" id="UP000000759">
    <property type="component" value="Chromosome 3"/>
</dbReference>
<dbReference type="PaxDb" id="2850-Phatr44076"/>
<dbReference type="InParanoid" id="B5Y599"/>
<dbReference type="GeneID" id="7204163"/>
<evidence type="ECO:0000313" key="2">
    <source>
        <dbReference type="Proteomes" id="UP000000759"/>
    </source>
</evidence>
<dbReference type="OrthoDB" id="1577640at2759"/>
<evidence type="ECO:0008006" key="3">
    <source>
        <dbReference type="Google" id="ProtNLM"/>
    </source>
</evidence>
<dbReference type="STRING" id="556484.B5Y599"/>
<protein>
    <recommendedName>
        <fullName evidence="3">Ankyrin repeat protein</fullName>
    </recommendedName>
</protein>
<dbReference type="InterPro" id="IPR002110">
    <property type="entry name" value="Ankyrin_rpt"/>
</dbReference>
<evidence type="ECO:0000313" key="1">
    <source>
        <dbReference type="EMBL" id="ACI65619.1"/>
    </source>
</evidence>
<dbReference type="EMBL" id="CP001142">
    <property type="protein sequence ID" value="ACI65619.1"/>
    <property type="molecule type" value="Genomic_DNA"/>
</dbReference>
<dbReference type="InterPro" id="IPR036770">
    <property type="entry name" value="Ankyrin_rpt-contain_sf"/>
</dbReference>
<keyword evidence="2" id="KW-1185">Reference proteome</keyword>